<dbReference type="GO" id="GO:0016747">
    <property type="term" value="F:acyltransferase activity, transferring groups other than amino-acyl groups"/>
    <property type="evidence" value="ECO:0007669"/>
    <property type="project" value="InterPro"/>
</dbReference>
<dbReference type="OrthoDB" id="9807426at2"/>
<protein>
    <submittedName>
        <fullName evidence="2">RimJ/RimL family protein N-acetyltransferase</fullName>
    </submittedName>
</protein>
<comment type="caution">
    <text evidence="2">The sequence shown here is derived from an EMBL/GenBank/DDBJ whole genome shotgun (WGS) entry which is preliminary data.</text>
</comment>
<feature type="domain" description="N-acetyltransferase" evidence="1">
    <location>
        <begin position="16"/>
        <end position="187"/>
    </location>
</feature>
<evidence type="ECO:0000313" key="3">
    <source>
        <dbReference type="Proteomes" id="UP000238007"/>
    </source>
</evidence>
<dbReference type="InterPro" id="IPR000182">
    <property type="entry name" value="GNAT_dom"/>
</dbReference>
<accession>A0A2T0W555</accession>
<keyword evidence="2" id="KW-0808">Transferase</keyword>
<dbReference type="Pfam" id="PF00583">
    <property type="entry name" value="Acetyltransf_1"/>
    <property type="match status" value="1"/>
</dbReference>
<dbReference type="RefSeq" id="WP_106354162.1">
    <property type="nucleotide sequence ID" value="NZ_PVTP01000001.1"/>
</dbReference>
<dbReference type="InterPro" id="IPR016181">
    <property type="entry name" value="Acyl_CoA_acyltransferase"/>
</dbReference>
<dbReference type="SUPFAM" id="SSF55729">
    <property type="entry name" value="Acyl-CoA N-acyltransferases (Nat)"/>
    <property type="match status" value="1"/>
</dbReference>
<dbReference type="Proteomes" id="UP000238007">
    <property type="component" value="Unassembled WGS sequence"/>
</dbReference>
<sequence>MDFPPFTTDLKNGTSVLIREVTKDDRHLLEVGFEHLSSRAKYFRFLGAHNDLTEKELDTFTATNTPDHVAVGAVLIGTAEPEPVGIARYIRLPDQPHVAEIAITISDSYQHLGLGSLLLSVLGKFAQEGGITAFNALVHSENAAMRGLLDHFDCAQSSHVGPEMNIRFPVVPGPDQPVAKAWQKTQKFKGLSKPVSVWEDDGGAILKLFPVQQ</sequence>
<reference evidence="2 3" key="1">
    <citation type="submission" date="2018-03" db="EMBL/GenBank/DDBJ databases">
        <title>Genomic Encyclopedia of Archaeal and Bacterial Type Strains, Phase II (KMG-II): from individual species to whole genera.</title>
        <authorList>
            <person name="Goeker M."/>
        </authorList>
    </citation>
    <scope>NUCLEOTIDE SEQUENCE [LARGE SCALE GENOMIC DNA]</scope>
    <source>
        <strain evidence="2 3">DSM 101533</strain>
    </source>
</reference>
<dbReference type="EMBL" id="PVTP01000001">
    <property type="protein sequence ID" value="PRY80521.1"/>
    <property type="molecule type" value="Genomic_DNA"/>
</dbReference>
<evidence type="ECO:0000313" key="2">
    <source>
        <dbReference type="EMBL" id="PRY80521.1"/>
    </source>
</evidence>
<gene>
    <name evidence="2" type="ORF">CLV80_101376</name>
</gene>
<evidence type="ECO:0000259" key="1">
    <source>
        <dbReference type="PROSITE" id="PS51186"/>
    </source>
</evidence>
<dbReference type="PROSITE" id="PS51186">
    <property type="entry name" value="GNAT"/>
    <property type="match status" value="1"/>
</dbReference>
<dbReference type="AlphaFoldDB" id="A0A2T0W555"/>
<name>A0A2T0W555_9RHOB</name>
<dbReference type="Gene3D" id="3.40.630.30">
    <property type="match status" value="1"/>
</dbReference>
<organism evidence="2 3">
    <name type="scientific">Yoonia maritima</name>
    <dbReference type="NCBI Taxonomy" id="1435347"/>
    <lineage>
        <taxon>Bacteria</taxon>
        <taxon>Pseudomonadati</taxon>
        <taxon>Pseudomonadota</taxon>
        <taxon>Alphaproteobacteria</taxon>
        <taxon>Rhodobacterales</taxon>
        <taxon>Paracoccaceae</taxon>
        <taxon>Yoonia</taxon>
    </lineage>
</organism>
<keyword evidence="3" id="KW-1185">Reference proteome</keyword>
<proteinExistence type="predicted"/>